<feature type="transmembrane region" description="Helical" evidence="2">
    <location>
        <begin position="239"/>
        <end position="259"/>
    </location>
</feature>
<feature type="compositionally biased region" description="Low complexity" evidence="1">
    <location>
        <begin position="53"/>
        <end position="62"/>
    </location>
</feature>
<feature type="transmembrane region" description="Helical" evidence="2">
    <location>
        <begin position="307"/>
        <end position="333"/>
    </location>
</feature>
<feature type="region of interest" description="Disordered" evidence="1">
    <location>
        <begin position="412"/>
        <end position="485"/>
    </location>
</feature>
<feature type="transmembrane region" description="Helical" evidence="2">
    <location>
        <begin position="345"/>
        <end position="365"/>
    </location>
</feature>
<keyword evidence="3" id="KW-0732">Signal</keyword>
<accession>A0A1G6Y0G5</accession>
<feature type="region of interest" description="Disordered" evidence="1">
    <location>
        <begin position="37"/>
        <end position="64"/>
    </location>
</feature>
<dbReference type="PROSITE" id="PS00430">
    <property type="entry name" value="TONB_DEPENDENT_REC_1"/>
    <property type="match status" value="1"/>
</dbReference>
<proteinExistence type="predicted"/>
<feature type="compositionally biased region" description="Basic and acidic residues" evidence="1">
    <location>
        <begin position="432"/>
        <end position="450"/>
    </location>
</feature>
<evidence type="ECO:0000256" key="3">
    <source>
        <dbReference type="SAM" id="SignalP"/>
    </source>
</evidence>
<reference evidence="4 5" key="1">
    <citation type="submission" date="2016-10" db="EMBL/GenBank/DDBJ databases">
        <authorList>
            <person name="de Groot N.N."/>
        </authorList>
    </citation>
    <scope>NUCLEOTIDE SEQUENCE [LARGE SCALE GENOMIC DNA]</scope>
    <source>
        <strain evidence="4 5">DSM 20475</strain>
    </source>
</reference>
<protein>
    <submittedName>
        <fullName evidence="4">Polymer-forming protein</fullName>
    </submittedName>
</protein>
<evidence type="ECO:0000313" key="5">
    <source>
        <dbReference type="Proteomes" id="UP000198995"/>
    </source>
</evidence>
<dbReference type="AlphaFoldDB" id="A0A1G6Y0G5"/>
<dbReference type="RefSeq" id="WP_091791994.1">
    <property type="nucleotide sequence ID" value="NZ_FNAF01000008.1"/>
</dbReference>
<feature type="signal peptide" evidence="3">
    <location>
        <begin position="1"/>
        <end position="31"/>
    </location>
</feature>
<sequence length="485" mass="51158">MKHKSLYLPFKCLLSLMVCLALVLLPVAALATDLPTSAAVPEGSSSAAGSVPTTTTETEGGTVFRSGSTVTISEDINGNAFATGETVTVSGTVKGDVFAAGNRVIIDGVVTGNVFAAGRSVHLGPQADIRGDVYLTGQSLSASSTAKIAQEAYLAGQDLTLAGTIGRQLWASGEKIRIDALIKGDAKAEGDKVSLHKGSVIGGNFTYSGKLTQEPGAKIKGDTIQLRTSTGDKNTPLDMFFAFLETFLAAFGFWLIIRLGARSAWPKMTRPFFRRPVKSLVIGLLLTIGVPLFAILFFFTIKGIPLALTFMAVYISSASLPAFVLALFLAALFSAKKDCRGTASPLLMILMILILAGVQTGAGYLSGVGQMVNMVLGLLSLWLFWSMVAACFIAANDADDLADDLAALQAEEAQPAEETASPKENPVPAAEVTRREKPLAPTVDDHDNDATRINIPIDERAHGRRSDNPVEPMDPKNPLSGSHDA</sequence>
<keyword evidence="2" id="KW-0812">Transmembrane</keyword>
<feature type="transmembrane region" description="Helical" evidence="2">
    <location>
        <begin position="371"/>
        <end position="395"/>
    </location>
</feature>
<feature type="chain" id="PRO_5011449273" evidence="3">
    <location>
        <begin position="32"/>
        <end position="485"/>
    </location>
</feature>
<gene>
    <name evidence="4" type="ORF">SAMN04489866_10834</name>
</gene>
<keyword evidence="2" id="KW-1133">Transmembrane helix</keyword>
<keyword evidence="5" id="KW-1185">Reference proteome</keyword>
<feature type="transmembrane region" description="Helical" evidence="2">
    <location>
        <begin position="280"/>
        <end position="301"/>
    </location>
</feature>
<organism evidence="4 5">
    <name type="scientific">Peptococcus niger</name>
    <dbReference type="NCBI Taxonomy" id="2741"/>
    <lineage>
        <taxon>Bacteria</taxon>
        <taxon>Bacillati</taxon>
        <taxon>Bacillota</taxon>
        <taxon>Clostridia</taxon>
        <taxon>Eubacteriales</taxon>
        <taxon>Peptococcaceae</taxon>
        <taxon>Peptococcus</taxon>
    </lineage>
</organism>
<keyword evidence="2" id="KW-0472">Membrane</keyword>
<dbReference type="EMBL" id="FNAF01000008">
    <property type="protein sequence ID" value="SDD83443.1"/>
    <property type="molecule type" value="Genomic_DNA"/>
</dbReference>
<name>A0A1G6Y0G5_PEPNI</name>
<evidence type="ECO:0000256" key="1">
    <source>
        <dbReference type="SAM" id="MobiDB-lite"/>
    </source>
</evidence>
<dbReference type="InterPro" id="IPR010916">
    <property type="entry name" value="TonB_box_CS"/>
</dbReference>
<feature type="compositionally biased region" description="Polar residues" evidence="1">
    <location>
        <begin position="43"/>
        <end position="52"/>
    </location>
</feature>
<feature type="compositionally biased region" description="Basic and acidic residues" evidence="1">
    <location>
        <begin position="457"/>
        <end position="468"/>
    </location>
</feature>
<evidence type="ECO:0000256" key="2">
    <source>
        <dbReference type="SAM" id="Phobius"/>
    </source>
</evidence>
<dbReference type="Proteomes" id="UP000198995">
    <property type="component" value="Unassembled WGS sequence"/>
</dbReference>
<evidence type="ECO:0000313" key="4">
    <source>
        <dbReference type="EMBL" id="SDD83443.1"/>
    </source>
</evidence>